<evidence type="ECO:0000313" key="1">
    <source>
        <dbReference type="EMBL" id="VVM46391.1"/>
    </source>
</evidence>
<reference evidence="1 2" key="1">
    <citation type="submission" date="2019-09" db="EMBL/GenBank/DDBJ databases">
        <authorList>
            <person name="Chandra G."/>
            <person name="Truman W A."/>
        </authorList>
    </citation>
    <scope>NUCLEOTIDE SEQUENCE [LARGE SCALE GENOMIC DNA]</scope>
    <source>
        <strain evidence="1">PS631</strain>
    </source>
</reference>
<dbReference type="InterPro" id="IPR016181">
    <property type="entry name" value="Acyl_CoA_acyltransferase"/>
</dbReference>
<name>A0A5E6PS14_PSEFL</name>
<dbReference type="Gene3D" id="3.40.630.30">
    <property type="match status" value="1"/>
</dbReference>
<dbReference type="SUPFAM" id="SSF55729">
    <property type="entry name" value="Acyl-CoA N-acyltransferases (Nat)"/>
    <property type="match status" value="1"/>
</dbReference>
<dbReference type="Proteomes" id="UP000399692">
    <property type="component" value="Unassembled WGS sequence"/>
</dbReference>
<protein>
    <submittedName>
        <fullName evidence="1">Uncharacterized protein</fullName>
    </submittedName>
</protein>
<accession>A0A5E6PS14</accession>
<sequence length="402" mass="45537">MMTLRFAWMAFAKDIEEDMKENLQAVARKFISPSMRYEMRHVSNRLRDVLSRACVWRWEVSRFRLKQESPYQILYIGRKQQREMAKLLIAGKGQAAVAETYAVAPSGGADQTVVISEMPTSGALSVPHYLSAVVPLGRPLEDITARYDSELRRSIRKHRPLYQMRQTLDDAEIAMADRELLRPYATARQGIHAAQFATEEVFRIAKGVGRLDLITLGDEVVACHLGCEITRGGKRYWSTLRFGYCEAIFSDAKKLREVNSITTYMALEWALANGYDYYDIGLCLARPDDGLLKWKRRRGGDVDSLGNHAYMFVRLPKTGAAQFLWDTPLFAVEGNKLTLHLGLPEGPSDDEVASRYHEMVFGGLHKIYLYGGHGHGEGFLQTLRSRYASLQSPPTMERVVST</sequence>
<gene>
    <name evidence="1" type="ORF">PS631_00565</name>
</gene>
<proteinExistence type="predicted"/>
<dbReference type="AlphaFoldDB" id="A0A5E6PS14"/>
<organism evidence="1 2">
    <name type="scientific">Pseudomonas fluorescens</name>
    <dbReference type="NCBI Taxonomy" id="294"/>
    <lineage>
        <taxon>Bacteria</taxon>
        <taxon>Pseudomonadati</taxon>
        <taxon>Pseudomonadota</taxon>
        <taxon>Gammaproteobacteria</taxon>
        <taxon>Pseudomonadales</taxon>
        <taxon>Pseudomonadaceae</taxon>
        <taxon>Pseudomonas</taxon>
    </lineage>
</organism>
<evidence type="ECO:0000313" key="2">
    <source>
        <dbReference type="Proteomes" id="UP000399692"/>
    </source>
</evidence>
<dbReference type="EMBL" id="CABVHF010000001">
    <property type="protein sequence ID" value="VVM46391.1"/>
    <property type="molecule type" value="Genomic_DNA"/>
</dbReference>